<evidence type="ECO:0000313" key="1">
    <source>
        <dbReference type="EMBL" id="QHT11715.1"/>
    </source>
</evidence>
<name>A0A6C0D7P5_9ZZZZ</name>
<proteinExistence type="predicted"/>
<protein>
    <submittedName>
        <fullName evidence="1">Uncharacterized protein</fullName>
    </submittedName>
</protein>
<sequence length="146" mass="16716">MSQLNSQRTYLYLLYNEIIYDTLCNNYVNILTLNKSPEGALKPYTKLMALTKPYTRDLITTTKECAIVINNNINNNINISNNITSHSNSNILTLDELNEFTEFLINNNYVITEYSYNGNNNNTTINSNSTTSNSTKKIIYSFKITL</sequence>
<organism evidence="1">
    <name type="scientific">viral metagenome</name>
    <dbReference type="NCBI Taxonomy" id="1070528"/>
    <lineage>
        <taxon>unclassified sequences</taxon>
        <taxon>metagenomes</taxon>
        <taxon>organismal metagenomes</taxon>
    </lineage>
</organism>
<dbReference type="EMBL" id="MN739536">
    <property type="protein sequence ID" value="QHT11715.1"/>
    <property type="molecule type" value="Genomic_DNA"/>
</dbReference>
<dbReference type="AlphaFoldDB" id="A0A6C0D7P5"/>
<accession>A0A6C0D7P5</accession>
<reference evidence="1" key="1">
    <citation type="journal article" date="2020" name="Nature">
        <title>Giant virus diversity and host interactions through global metagenomics.</title>
        <authorList>
            <person name="Schulz F."/>
            <person name="Roux S."/>
            <person name="Paez-Espino D."/>
            <person name="Jungbluth S."/>
            <person name="Walsh D.A."/>
            <person name="Denef V.J."/>
            <person name="McMahon K.D."/>
            <person name="Konstantinidis K.T."/>
            <person name="Eloe-Fadrosh E.A."/>
            <person name="Kyrpides N.C."/>
            <person name="Woyke T."/>
        </authorList>
    </citation>
    <scope>NUCLEOTIDE SEQUENCE</scope>
    <source>
        <strain evidence="1">GVMAG-M-3300023174-116</strain>
    </source>
</reference>